<dbReference type="InterPro" id="IPR000671">
    <property type="entry name" value="Peptidase_A31"/>
</dbReference>
<dbReference type="AlphaFoldDB" id="A0A150IPX2"/>
<dbReference type="PANTHER" id="PTHR30302">
    <property type="entry name" value="HYDROGENASE 1 MATURATION PROTEASE"/>
    <property type="match status" value="1"/>
</dbReference>
<dbReference type="SUPFAM" id="SSF53163">
    <property type="entry name" value="HybD-like"/>
    <property type="match status" value="1"/>
</dbReference>
<protein>
    <submittedName>
        <fullName evidence="5">Hydrogenase 2 maturation endopeptidase</fullName>
    </submittedName>
</protein>
<dbReference type="EMBL" id="LNGD01000168">
    <property type="protein sequence ID" value="KYC47099.1"/>
    <property type="molecule type" value="Genomic_DNA"/>
</dbReference>
<evidence type="ECO:0000256" key="1">
    <source>
        <dbReference type="ARBA" id="ARBA00006814"/>
    </source>
</evidence>
<evidence type="ECO:0000256" key="2">
    <source>
        <dbReference type="ARBA" id="ARBA00022670"/>
    </source>
</evidence>
<reference evidence="5 6" key="1">
    <citation type="journal article" date="2016" name="ISME J.">
        <title>Chasing the elusive Euryarchaeota class WSA2: genomes reveal a uniquely fastidious methyl-reducing methanogen.</title>
        <authorList>
            <person name="Nobu M.K."/>
            <person name="Narihiro T."/>
            <person name="Kuroda K."/>
            <person name="Mei R."/>
            <person name="Liu W.T."/>
        </authorList>
    </citation>
    <scope>NUCLEOTIDE SEQUENCE [LARGE SCALE GENOMIC DNA]</scope>
    <source>
        <strain evidence="5">U1lsi0528_Bin089</strain>
    </source>
</reference>
<proteinExistence type="inferred from homology"/>
<gene>
    <name evidence="5" type="ORF">AMQ74_01715</name>
</gene>
<dbReference type="CDD" id="cd00518">
    <property type="entry name" value="H2MP"/>
    <property type="match status" value="1"/>
</dbReference>
<dbReference type="Pfam" id="PF01750">
    <property type="entry name" value="HycI"/>
    <property type="match status" value="1"/>
</dbReference>
<organism evidence="5 6">
    <name type="scientific">Candidatus Methanofastidiosum methylothiophilum</name>
    <dbReference type="NCBI Taxonomy" id="1705564"/>
    <lineage>
        <taxon>Archaea</taxon>
        <taxon>Methanobacteriati</taxon>
        <taxon>Methanobacteriota</taxon>
        <taxon>Stenosarchaea group</taxon>
        <taxon>Candidatus Methanofastidiosia</taxon>
        <taxon>Candidatus Methanofastidiosales</taxon>
        <taxon>Candidatus Methanofastidiosaceae</taxon>
        <taxon>Candidatus Methanofastidiosum</taxon>
    </lineage>
</organism>
<dbReference type="GO" id="GO:0008047">
    <property type="term" value="F:enzyme activator activity"/>
    <property type="evidence" value="ECO:0007669"/>
    <property type="project" value="InterPro"/>
</dbReference>
<evidence type="ECO:0000256" key="4">
    <source>
        <dbReference type="ARBA" id="ARBA00022801"/>
    </source>
</evidence>
<dbReference type="GO" id="GO:0004190">
    <property type="term" value="F:aspartic-type endopeptidase activity"/>
    <property type="evidence" value="ECO:0007669"/>
    <property type="project" value="UniProtKB-KW"/>
</dbReference>
<evidence type="ECO:0000313" key="6">
    <source>
        <dbReference type="Proteomes" id="UP000075578"/>
    </source>
</evidence>
<comment type="similarity">
    <text evidence="1">Belongs to the peptidase A31 family.</text>
</comment>
<name>A0A150IPX2_9EURY</name>
<evidence type="ECO:0000313" key="5">
    <source>
        <dbReference type="EMBL" id="KYC47099.1"/>
    </source>
</evidence>
<keyword evidence="2" id="KW-0645">Protease</keyword>
<dbReference type="InterPro" id="IPR023430">
    <property type="entry name" value="Pept_HybD-like_dom_sf"/>
</dbReference>
<dbReference type="PANTHER" id="PTHR30302:SF1">
    <property type="entry name" value="HYDROGENASE 2 MATURATION PROTEASE"/>
    <property type="match status" value="1"/>
</dbReference>
<dbReference type="Gene3D" id="3.40.50.1450">
    <property type="entry name" value="HybD-like"/>
    <property type="match status" value="1"/>
</dbReference>
<keyword evidence="4" id="KW-0378">Hydrolase</keyword>
<dbReference type="GO" id="GO:0016485">
    <property type="term" value="P:protein processing"/>
    <property type="evidence" value="ECO:0007669"/>
    <property type="project" value="TreeGrafter"/>
</dbReference>
<dbReference type="Proteomes" id="UP000075578">
    <property type="component" value="Unassembled WGS sequence"/>
</dbReference>
<comment type="caution">
    <text evidence="5">The sequence shown here is derived from an EMBL/GenBank/DDBJ whole genome shotgun (WGS) entry which is preliminary data.</text>
</comment>
<sequence length="155" mass="17566">MKKVIVLGIGNPYLKDDRVGPRIVEDLEKIFNDRDNIIFETFYSSGIELLDSILDYDCAIFIDSIISEDIGKITYLTLEEIISLPETSSPHSTNFSTMIKLGMKISPDRMPSEILFIAIGIKDPFTFSDDFSSELEDSYKNILRVINEKILSIST</sequence>
<accession>A0A150IPX2</accession>
<evidence type="ECO:0000256" key="3">
    <source>
        <dbReference type="ARBA" id="ARBA00022750"/>
    </source>
</evidence>
<keyword evidence="3" id="KW-0064">Aspartyl protease</keyword>
<dbReference type="NCBIfam" id="TIGR00072">
    <property type="entry name" value="hydrog_prot"/>
    <property type="match status" value="1"/>
</dbReference>